<evidence type="ECO:0000256" key="3">
    <source>
        <dbReference type="ARBA" id="ARBA00023002"/>
    </source>
</evidence>
<gene>
    <name evidence="4" type="primary">cobK</name>
    <name evidence="4" type="ORF">GCM10011402_28760</name>
</gene>
<dbReference type="Pfam" id="PF02571">
    <property type="entry name" value="CbiJ"/>
    <property type="match status" value="1"/>
</dbReference>
<evidence type="ECO:0000256" key="2">
    <source>
        <dbReference type="ARBA" id="ARBA00022573"/>
    </source>
</evidence>
<comment type="caution">
    <text evidence="4">The sequence shown here is derived from an EMBL/GenBank/DDBJ whole genome shotgun (WGS) entry which is preliminary data.</text>
</comment>
<organism evidence="4 5">
    <name type="scientific">Paracoccus acridae</name>
    <dbReference type="NCBI Taxonomy" id="1795310"/>
    <lineage>
        <taxon>Bacteria</taxon>
        <taxon>Pseudomonadati</taxon>
        <taxon>Pseudomonadota</taxon>
        <taxon>Alphaproteobacteria</taxon>
        <taxon>Rhodobacterales</taxon>
        <taxon>Paracoccaceae</taxon>
        <taxon>Paracoccus</taxon>
    </lineage>
</organism>
<reference evidence="5" key="1">
    <citation type="journal article" date="2019" name="Int. J. Syst. Evol. Microbiol.">
        <title>The Global Catalogue of Microorganisms (GCM) 10K type strain sequencing project: providing services to taxonomists for standard genome sequencing and annotation.</title>
        <authorList>
            <consortium name="The Broad Institute Genomics Platform"/>
            <consortium name="The Broad Institute Genome Sequencing Center for Infectious Disease"/>
            <person name="Wu L."/>
            <person name="Ma J."/>
        </authorList>
    </citation>
    <scope>NUCLEOTIDE SEQUENCE [LARGE SCALE GENOMIC DNA]</scope>
    <source>
        <strain evidence="5">CGMCC 1.15419</strain>
    </source>
</reference>
<dbReference type="NCBIfam" id="NF005968">
    <property type="entry name" value="PRK08057.1-2"/>
    <property type="match status" value="1"/>
</dbReference>
<dbReference type="NCBIfam" id="TIGR00715">
    <property type="entry name" value="precor6x_red"/>
    <property type="match status" value="1"/>
</dbReference>
<evidence type="ECO:0000313" key="5">
    <source>
        <dbReference type="Proteomes" id="UP000640509"/>
    </source>
</evidence>
<dbReference type="InterPro" id="IPR003723">
    <property type="entry name" value="Precorrin-6x_reduct"/>
</dbReference>
<dbReference type="PANTHER" id="PTHR36925">
    <property type="entry name" value="COBALT-PRECORRIN-6A REDUCTASE"/>
    <property type="match status" value="1"/>
</dbReference>
<evidence type="ECO:0000313" key="4">
    <source>
        <dbReference type="EMBL" id="GGF74364.1"/>
    </source>
</evidence>
<comment type="pathway">
    <text evidence="1">Cofactor biosynthesis; adenosylcobalamin biosynthesis.</text>
</comment>
<keyword evidence="5" id="KW-1185">Reference proteome</keyword>
<dbReference type="Proteomes" id="UP000640509">
    <property type="component" value="Unassembled WGS sequence"/>
</dbReference>
<accession>A0ABQ1VKQ9</accession>
<proteinExistence type="predicted"/>
<keyword evidence="3" id="KW-0560">Oxidoreductase</keyword>
<evidence type="ECO:0000256" key="1">
    <source>
        <dbReference type="ARBA" id="ARBA00004953"/>
    </source>
</evidence>
<protein>
    <submittedName>
        <fullName evidence="4">Precorrin-6A reductase</fullName>
    </submittedName>
</protein>
<dbReference type="PROSITE" id="PS51014">
    <property type="entry name" value="COBK_CBIJ"/>
    <property type="match status" value="1"/>
</dbReference>
<dbReference type="PANTHER" id="PTHR36925:SF1">
    <property type="entry name" value="COBALT-PRECORRIN-6A REDUCTASE"/>
    <property type="match status" value="1"/>
</dbReference>
<keyword evidence="2" id="KW-0169">Cobalamin biosynthesis</keyword>
<sequence length="256" mass="26893">MPMIDSHSAIPPTLILGGTTEASHLAQAVADAGLPAILSYAGRVASPRSQPVPIRSGGFGGTDGLAAFLRVNGIGQVVDATHPFAARISRNAALACAAAGMPLCALERAPWMAQAGDDWTRVPDIEGAVAQLDGPAKRVFLAIGRQHLASFAHLGQHRFLTRTVDAPAADFPLPDAEVIVARGPFRVENDMELMRAHGTELLVAKNAGGAGAEAKILAARALAVPVIMIDRPELPDRPLRRTVAEIMDWLHARLGV</sequence>
<name>A0ABQ1VKQ9_9RHOB</name>
<dbReference type="EMBL" id="BMIV01000011">
    <property type="protein sequence ID" value="GGF74364.1"/>
    <property type="molecule type" value="Genomic_DNA"/>
</dbReference>